<dbReference type="OrthoDB" id="5339271at2759"/>
<evidence type="ECO:0000313" key="2">
    <source>
        <dbReference type="Proteomes" id="UP000002812"/>
    </source>
</evidence>
<name>I7ZTJ2_ASPO3</name>
<sequence length="148" mass="16267">MSDSAGRRSKSHDSAYLAEYYDLRAKADVTVLNAQDDAKIYISALKKQVESYYPLDHHGQHLIVLDVGTGTGRVLANLATDAVQDNIPLSNVEFIGVDEKPSMIHCALAVQQETPSIPYTGTLRNAFRDAVGFQPEDIMTLHAKQGHK</sequence>
<reference evidence="1 2" key="1">
    <citation type="journal article" date="2012" name="Eukaryot. Cell">
        <title>Draft genome sequence of Aspergillus oryzae strain 3.042.</title>
        <authorList>
            <person name="Zhao G."/>
            <person name="Yao Y."/>
            <person name="Qi W."/>
            <person name="Wang C."/>
            <person name="Hou L."/>
            <person name="Zeng B."/>
            <person name="Cao X."/>
        </authorList>
    </citation>
    <scope>NUCLEOTIDE SEQUENCE [LARGE SCALE GENOMIC DNA]</scope>
    <source>
        <strain evidence="1 2">3.042</strain>
    </source>
</reference>
<gene>
    <name evidence="1" type="ORF">Ao3042_08192</name>
</gene>
<accession>I7ZTJ2</accession>
<evidence type="ECO:0000313" key="1">
    <source>
        <dbReference type="EMBL" id="EIT75369.1"/>
    </source>
</evidence>
<dbReference type="EMBL" id="AKHY01000175">
    <property type="protein sequence ID" value="EIT75369.1"/>
    <property type="molecule type" value="Genomic_DNA"/>
</dbReference>
<protein>
    <recommendedName>
        <fullName evidence="3">Methyltransferase domain-containing protein</fullName>
    </recommendedName>
</protein>
<dbReference type="Proteomes" id="UP000002812">
    <property type="component" value="Unassembled WGS sequence"/>
</dbReference>
<organism evidence="1 2">
    <name type="scientific">Aspergillus oryzae (strain 3.042)</name>
    <name type="common">Yellow koji mold</name>
    <dbReference type="NCBI Taxonomy" id="1160506"/>
    <lineage>
        <taxon>Eukaryota</taxon>
        <taxon>Fungi</taxon>
        <taxon>Dikarya</taxon>
        <taxon>Ascomycota</taxon>
        <taxon>Pezizomycotina</taxon>
        <taxon>Eurotiomycetes</taxon>
        <taxon>Eurotiomycetidae</taxon>
        <taxon>Eurotiales</taxon>
        <taxon>Aspergillaceae</taxon>
        <taxon>Aspergillus</taxon>
        <taxon>Aspergillus subgen. Circumdati</taxon>
    </lineage>
</organism>
<evidence type="ECO:0008006" key="3">
    <source>
        <dbReference type="Google" id="ProtNLM"/>
    </source>
</evidence>
<proteinExistence type="predicted"/>
<comment type="caution">
    <text evidence="1">The sequence shown here is derived from an EMBL/GenBank/DDBJ whole genome shotgun (WGS) entry which is preliminary data.</text>
</comment>
<dbReference type="AlphaFoldDB" id="I7ZTJ2"/>
<dbReference type="Gene3D" id="3.40.50.150">
    <property type="entry name" value="Vaccinia Virus protein VP39"/>
    <property type="match status" value="1"/>
</dbReference>
<reference evidence="2" key="2">
    <citation type="submission" date="2012-06" db="EMBL/GenBank/DDBJ databases">
        <title>Comparative genomic analyses of Aspergillus oryzae 3.042 and A. oryzae RIB40 for soy-sauce fermentation.</title>
        <authorList>
            <person name="Zhao G."/>
            <person name="Hou L."/>
            <person name="Wang C."/>
            <person name="Cao X."/>
        </authorList>
    </citation>
    <scope>NUCLEOTIDE SEQUENCE [LARGE SCALE GENOMIC DNA]</scope>
    <source>
        <strain evidence="2">3.042</strain>
    </source>
</reference>
<dbReference type="HOGENOM" id="CLU_2014793_0_0_1"/>
<dbReference type="SUPFAM" id="SSF53335">
    <property type="entry name" value="S-adenosyl-L-methionine-dependent methyltransferases"/>
    <property type="match status" value="1"/>
</dbReference>
<dbReference type="InterPro" id="IPR029063">
    <property type="entry name" value="SAM-dependent_MTases_sf"/>
</dbReference>